<sequence>MSHFSRLPNEVWILIVQAVAAGWPLASRAWSYAPQDHPLIALSQTCKTLQRFTAPFIWSNIAFEDGSPYDDRIALLPRLISRLSNPAACANLAALDLNLKVGRARAGYEYDVFHGPPCAPTYPDVLALLTRLGEALKGTQLRELRLHPDIIHPSDSFLAAVGKGCTHLEHIELAYGVDQLPFAQMIKEVSINGPDQLDRLVQVRSATIGTGALFADDELRELIGDGLCWVQEQAPGLIKWLRGEVHDESSSKQQDNKLVYLKTSASFLYRYRCLAPAWARFNQILDQNDEANAEIVSSFAHGHYIEEEYEPGGDLYDEEVGWVHAASAIRPSLDRLAASRVDDDEIQAQDVIDMVRSDPVFAPWRDAWFSGPGDWDDASGPSTGALSFADEILQHWRKSAQSRREAPTPPVRWVSGWPRVL</sequence>
<comment type="caution">
    <text evidence="1">The sequence shown here is derived from an EMBL/GenBank/DDBJ whole genome shotgun (WGS) entry which is preliminary data.</text>
</comment>
<dbReference type="EMBL" id="JAPDMZ010000282">
    <property type="protein sequence ID" value="KAK0544465.1"/>
    <property type="molecule type" value="Genomic_DNA"/>
</dbReference>
<reference evidence="1" key="1">
    <citation type="journal article" date="2023" name="PhytoFront">
        <title>Draft Genome Resources of Seven Strains of Tilletia horrida, Causal Agent of Kernel Smut of Rice.</title>
        <authorList>
            <person name="Khanal S."/>
            <person name="Antony Babu S."/>
            <person name="Zhou X.G."/>
        </authorList>
    </citation>
    <scope>NUCLEOTIDE SEQUENCE</scope>
    <source>
        <strain evidence="1">TX6</strain>
    </source>
</reference>
<dbReference type="Proteomes" id="UP001176517">
    <property type="component" value="Unassembled WGS sequence"/>
</dbReference>
<keyword evidence="2" id="KW-1185">Reference proteome</keyword>
<dbReference type="AlphaFoldDB" id="A0AAN6GK63"/>
<evidence type="ECO:0000313" key="1">
    <source>
        <dbReference type="EMBL" id="KAK0544465.1"/>
    </source>
</evidence>
<evidence type="ECO:0000313" key="2">
    <source>
        <dbReference type="Proteomes" id="UP001176517"/>
    </source>
</evidence>
<protein>
    <submittedName>
        <fullName evidence="1">Uncharacterized protein</fullName>
    </submittedName>
</protein>
<organism evidence="1 2">
    <name type="scientific">Tilletia horrida</name>
    <dbReference type="NCBI Taxonomy" id="155126"/>
    <lineage>
        <taxon>Eukaryota</taxon>
        <taxon>Fungi</taxon>
        <taxon>Dikarya</taxon>
        <taxon>Basidiomycota</taxon>
        <taxon>Ustilaginomycotina</taxon>
        <taxon>Exobasidiomycetes</taxon>
        <taxon>Tilletiales</taxon>
        <taxon>Tilletiaceae</taxon>
        <taxon>Tilletia</taxon>
    </lineage>
</organism>
<accession>A0AAN6GK63</accession>
<proteinExistence type="predicted"/>
<name>A0AAN6GK63_9BASI</name>
<gene>
    <name evidence="1" type="ORF">OC846_006069</name>
</gene>